<dbReference type="Pfam" id="PF08266">
    <property type="entry name" value="Cadherin_2"/>
    <property type="match status" value="1"/>
</dbReference>
<sequence length="815" mass="90636">MPGPFQSLDTEKTMAWQVIFFSIILMCEVSSGQIQYSILEEMKEGSIMGNVAKDLGLDIKELEIRKLKMASHTKKHYFNISLDNGNLYIIDRVDREAICEMENPCLLNLEILAENPVNVFHVKIEIQDINDNPPTFSKNVFDIAISESAIPGAHFALGKAHDPDLGTNSFLSYTLTPSNYFRLREKNGTEGINYAELVLEKALDREKRSFYELTLTASDGGKPMKTAKALVNIEVQDTNDNYPFFTHDTFRISLNENEPYGFHVVHLSATDMDESTNAQITYLFSHIPENAKATFRLDPLTGDITTIGPLDFEMKQYYEITVEAKDGGGLATHCTVLIQIVDLNDNAPEIFLASLTTPIPEDSLPGTLIALIHVSDLDSGKNGEVTCQLEDTPLFTLIPSSNDYYKLVTSRSIDRETTSVYNISLLAMDEGFPPISTQKTIQVTISDINDNLPVFDKLNYVAYVQENNLAGISIHSVHASDIDAGQNAQILYSILNTNIEGMPVSSYVTINSENGIFYAQRSFDYEQLREFNFQVTAKDRGSPPLSSNVSVRICIIDKNDNTPMILYPSPDTEKTALFEFIPHSSEKGYLITKVIAVDADSGHNAWLTYCLLQTPESSLFIIGEHTGEIRLAQNLQDVASLRQKVVVIVKDNGVPSLSATVTLNLVVAENFQQVLPEISRQPSNSDSSSNLTFYLVVSISMISILFIFTVIFTVISKCRTSSTPTMLGSLSRVWYPQFSLKPQSQFSEGSLPFPCSYDVCVTLDSRKNEIAFLKPTENVPTDNLIDTGDLVYCDDAGSDSIPAQVKLRLGEIYKI</sequence>
<dbReference type="GO" id="GO:0005886">
    <property type="term" value="C:plasma membrane"/>
    <property type="evidence" value="ECO:0007669"/>
    <property type="project" value="UniProtKB-SubCell"/>
</dbReference>
<evidence type="ECO:0000256" key="5">
    <source>
        <dbReference type="ARBA" id="ARBA00022729"/>
    </source>
</evidence>
<dbReference type="PANTHER" id="PTHR24028:SF332">
    <property type="entry name" value="PROTOCADHERIN GAMMA-B5"/>
    <property type="match status" value="1"/>
</dbReference>
<dbReference type="FunFam" id="2.60.40.60:FF:000006">
    <property type="entry name" value="Protocadherin alpha 2"/>
    <property type="match status" value="1"/>
</dbReference>
<accession>A0A8C5MLS9</accession>
<keyword evidence="4 13" id="KW-0812">Transmembrane</keyword>
<evidence type="ECO:0000256" key="6">
    <source>
        <dbReference type="ARBA" id="ARBA00022737"/>
    </source>
</evidence>
<evidence type="ECO:0000256" key="10">
    <source>
        <dbReference type="ARBA" id="ARBA00023136"/>
    </source>
</evidence>
<dbReference type="FunFam" id="2.60.40.60:FF:000129">
    <property type="entry name" value="protocadherin alpha-C2 isoform X1"/>
    <property type="match status" value="1"/>
</dbReference>
<dbReference type="PROSITE" id="PS00232">
    <property type="entry name" value="CADHERIN_1"/>
    <property type="match status" value="4"/>
</dbReference>
<dbReference type="AlphaFoldDB" id="A0A8C5MLS9"/>
<evidence type="ECO:0000256" key="9">
    <source>
        <dbReference type="ARBA" id="ARBA00022989"/>
    </source>
</evidence>
<evidence type="ECO:0000256" key="13">
    <source>
        <dbReference type="SAM" id="Phobius"/>
    </source>
</evidence>
<keyword evidence="16" id="KW-1185">Reference proteome</keyword>
<dbReference type="InterPro" id="IPR050174">
    <property type="entry name" value="Protocadherin/Cadherin-CA"/>
</dbReference>
<comment type="subcellular location">
    <subcellularLocation>
        <location evidence="2">Cell membrane</location>
        <topology evidence="2">Single-pass type I membrane protein</topology>
    </subcellularLocation>
</comment>
<keyword evidence="7 12" id="KW-0106">Calcium</keyword>
<evidence type="ECO:0000256" key="4">
    <source>
        <dbReference type="ARBA" id="ARBA00022692"/>
    </source>
</evidence>
<keyword evidence="9 13" id="KW-1133">Transmembrane helix</keyword>
<dbReference type="InterPro" id="IPR013164">
    <property type="entry name" value="Cadherin_N"/>
</dbReference>
<keyword evidence="3" id="KW-1003">Cell membrane</keyword>
<dbReference type="Pfam" id="PF00028">
    <property type="entry name" value="Cadherin"/>
    <property type="match status" value="5"/>
</dbReference>
<evidence type="ECO:0000256" key="12">
    <source>
        <dbReference type="PROSITE-ProRule" id="PRU00043"/>
    </source>
</evidence>
<keyword evidence="11" id="KW-0325">Glycoprotein</keyword>
<dbReference type="GO" id="GO:0005509">
    <property type="term" value="F:calcium ion binding"/>
    <property type="evidence" value="ECO:0007669"/>
    <property type="project" value="UniProtKB-UniRule"/>
</dbReference>
<dbReference type="Pfam" id="PF16492">
    <property type="entry name" value="Cadherin_C_2"/>
    <property type="match status" value="1"/>
</dbReference>
<evidence type="ECO:0000256" key="8">
    <source>
        <dbReference type="ARBA" id="ARBA00022889"/>
    </source>
</evidence>
<dbReference type="Proteomes" id="UP000694569">
    <property type="component" value="Unplaced"/>
</dbReference>
<protein>
    <recommendedName>
        <fullName evidence="14">Cadherin domain-containing protein</fullName>
    </recommendedName>
</protein>
<evidence type="ECO:0000256" key="2">
    <source>
        <dbReference type="ARBA" id="ARBA00004251"/>
    </source>
</evidence>
<dbReference type="OrthoDB" id="6252479at2759"/>
<organism evidence="15 16">
    <name type="scientific">Leptobrachium leishanense</name>
    <name type="common">Leishan spiny toad</name>
    <dbReference type="NCBI Taxonomy" id="445787"/>
    <lineage>
        <taxon>Eukaryota</taxon>
        <taxon>Metazoa</taxon>
        <taxon>Chordata</taxon>
        <taxon>Craniata</taxon>
        <taxon>Vertebrata</taxon>
        <taxon>Euteleostomi</taxon>
        <taxon>Amphibia</taxon>
        <taxon>Batrachia</taxon>
        <taxon>Anura</taxon>
        <taxon>Pelobatoidea</taxon>
        <taxon>Megophryidae</taxon>
        <taxon>Leptobrachium</taxon>
    </lineage>
</organism>
<evidence type="ECO:0000313" key="16">
    <source>
        <dbReference type="Proteomes" id="UP000694569"/>
    </source>
</evidence>
<reference evidence="15" key="2">
    <citation type="submission" date="2025-09" db="UniProtKB">
        <authorList>
            <consortium name="Ensembl"/>
        </authorList>
    </citation>
    <scope>IDENTIFICATION</scope>
</reference>
<comment type="function">
    <text evidence="1">Potential calcium-dependent cell-adhesion protein. May be involved in the establishment and maintenance of specific neuronal connections in the brain.</text>
</comment>
<dbReference type="FunFam" id="2.60.40.60:FF:000002">
    <property type="entry name" value="Protocadherin alpha 2"/>
    <property type="match status" value="1"/>
</dbReference>
<feature type="domain" description="Cadherin" evidence="14">
    <location>
        <begin position="137"/>
        <end position="245"/>
    </location>
</feature>
<proteinExistence type="predicted"/>
<feature type="domain" description="Cadherin" evidence="14">
    <location>
        <begin position="246"/>
        <end position="350"/>
    </location>
</feature>
<dbReference type="FunFam" id="2.60.40.60:FF:000004">
    <property type="entry name" value="Protocadherin 1 gamma 2"/>
    <property type="match status" value="1"/>
</dbReference>
<dbReference type="InterPro" id="IPR015919">
    <property type="entry name" value="Cadherin-like_sf"/>
</dbReference>
<feature type="domain" description="Cadherin" evidence="14">
    <location>
        <begin position="581"/>
        <end position="678"/>
    </location>
</feature>
<dbReference type="SMART" id="SM00112">
    <property type="entry name" value="CA"/>
    <property type="match status" value="6"/>
</dbReference>
<dbReference type="CDD" id="cd11304">
    <property type="entry name" value="Cadherin_repeat"/>
    <property type="match status" value="6"/>
</dbReference>
<evidence type="ECO:0000256" key="1">
    <source>
        <dbReference type="ARBA" id="ARBA00003436"/>
    </source>
</evidence>
<dbReference type="PROSITE" id="PS50268">
    <property type="entry name" value="CADHERIN_2"/>
    <property type="match status" value="6"/>
</dbReference>
<evidence type="ECO:0000313" key="15">
    <source>
        <dbReference type="Ensembl" id="ENSLLEP00000014161.1"/>
    </source>
</evidence>
<dbReference type="InterPro" id="IPR032455">
    <property type="entry name" value="Cadherin_C"/>
</dbReference>
<dbReference type="PANTHER" id="PTHR24028">
    <property type="entry name" value="CADHERIN-87A"/>
    <property type="match status" value="1"/>
</dbReference>
<feature type="domain" description="Cadherin" evidence="14">
    <location>
        <begin position="456"/>
        <end position="565"/>
    </location>
</feature>
<dbReference type="GeneTree" id="ENSGT00940000156683"/>
<keyword evidence="5" id="KW-0732">Signal</keyword>
<evidence type="ECO:0000256" key="11">
    <source>
        <dbReference type="ARBA" id="ARBA00023180"/>
    </source>
</evidence>
<feature type="domain" description="Cadherin" evidence="14">
    <location>
        <begin position="30"/>
        <end position="136"/>
    </location>
</feature>
<feature type="domain" description="Cadherin" evidence="14">
    <location>
        <begin position="351"/>
        <end position="455"/>
    </location>
</feature>
<keyword evidence="8" id="KW-0130">Cell adhesion</keyword>
<feature type="transmembrane region" description="Helical" evidence="13">
    <location>
        <begin position="691"/>
        <end position="715"/>
    </location>
</feature>
<evidence type="ECO:0000256" key="3">
    <source>
        <dbReference type="ARBA" id="ARBA00022475"/>
    </source>
</evidence>
<dbReference type="InterPro" id="IPR002126">
    <property type="entry name" value="Cadherin-like_dom"/>
</dbReference>
<evidence type="ECO:0000256" key="7">
    <source>
        <dbReference type="ARBA" id="ARBA00022837"/>
    </source>
</evidence>
<dbReference type="PRINTS" id="PR00205">
    <property type="entry name" value="CADHERIN"/>
</dbReference>
<dbReference type="Ensembl" id="ENSLLET00000014720.1">
    <property type="protein sequence ID" value="ENSLLEP00000014161.1"/>
    <property type="gene ID" value="ENSLLEG00000008999.1"/>
</dbReference>
<keyword evidence="10 13" id="KW-0472">Membrane</keyword>
<reference evidence="15" key="1">
    <citation type="submission" date="2025-08" db="UniProtKB">
        <authorList>
            <consortium name="Ensembl"/>
        </authorList>
    </citation>
    <scope>IDENTIFICATION</scope>
</reference>
<dbReference type="InterPro" id="IPR020894">
    <property type="entry name" value="Cadherin_CS"/>
</dbReference>
<dbReference type="FunFam" id="2.60.40.60:FF:000001">
    <property type="entry name" value="Protocadherin alpha 2"/>
    <property type="match status" value="1"/>
</dbReference>
<keyword evidence="6" id="KW-0677">Repeat</keyword>
<dbReference type="Gene3D" id="2.60.40.60">
    <property type="entry name" value="Cadherins"/>
    <property type="match status" value="6"/>
</dbReference>
<evidence type="ECO:0000259" key="14">
    <source>
        <dbReference type="PROSITE" id="PS50268"/>
    </source>
</evidence>
<dbReference type="FunFam" id="2.60.40.60:FF:000007">
    <property type="entry name" value="Protocadherin alpha 2"/>
    <property type="match status" value="1"/>
</dbReference>
<name>A0A8C5MLS9_9ANUR</name>
<dbReference type="GO" id="GO:0007156">
    <property type="term" value="P:homophilic cell adhesion via plasma membrane adhesion molecules"/>
    <property type="evidence" value="ECO:0007669"/>
    <property type="project" value="InterPro"/>
</dbReference>
<dbReference type="SUPFAM" id="SSF49313">
    <property type="entry name" value="Cadherin-like"/>
    <property type="match status" value="6"/>
</dbReference>